<dbReference type="OrthoDB" id="3870258at2"/>
<organism evidence="2 3">
    <name type="scientific">Streptomyces violaceusniger</name>
    <dbReference type="NCBI Taxonomy" id="68280"/>
    <lineage>
        <taxon>Bacteria</taxon>
        <taxon>Bacillati</taxon>
        <taxon>Actinomycetota</taxon>
        <taxon>Actinomycetes</taxon>
        <taxon>Kitasatosporales</taxon>
        <taxon>Streptomycetaceae</taxon>
        <taxon>Streptomyces</taxon>
        <taxon>Streptomyces violaceusniger group</taxon>
    </lineage>
</organism>
<evidence type="ECO:0000313" key="3">
    <source>
        <dbReference type="Proteomes" id="UP000301309"/>
    </source>
</evidence>
<dbReference type="EMBL" id="BJHW01000001">
    <property type="protein sequence ID" value="GDY55257.1"/>
    <property type="molecule type" value="Genomic_DNA"/>
</dbReference>
<gene>
    <name evidence="2" type="ORF">SVIO_058800</name>
</gene>
<dbReference type="RefSeq" id="WP_137978814.1">
    <property type="nucleotide sequence ID" value="NZ_BAAASO010000001.1"/>
</dbReference>
<feature type="region of interest" description="Disordered" evidence="1">
    <location>
        <begin position="78"/>
        <end position="101"/>
    </location>
</feature>
<evidence type="ECO:0008006" key="4">
    <source>
        <dbReference type="Google" id="ProtNLM"/>
    </source>
</evidence>
<sequence>MDDLHRQLIRIGLDALAEDYGYALAGGYAVQTHHIVNRVSDDVDLFAPFERASREMEQAAERIITAYETAGYTVEQRGLSRGASGHGRRPVLAGQGRFHIR</sequence>
<reference evidence="2 3" key="1">
    <citation type="journal article" date="2020" name="Int. J. Syst. Evol. Microbiol.">
        <title>Reclassification of Streptomyces castelarensis and Streptomyces sporoclivatus as later heterotypic synonyms of Streptomyces antimycoticus.</title>
        <authorList>
            <person name="Komaki H."/>
            <person name="Tamura T."/>
        </authorList>
    </citation>
    <scope>NUCLEOTIDE SEQUENCE [LARGE SCALE GENOMIC DNA]</scope>
    <source>
        <strain evidence="2 3">NBRC 13459</strain>
    </source>
</reference>
<evidence type="ECO:0000256" key="1">
    <source>
        <dbReference type="SAM" id="MobiDB-lite"/>
    </source>
</evidence>
<dbReference type="Pfam" id="PF08843">
    <property type="entry name" value="AbiEii"/>
    <property type="match status" value="1"/>
</dbReference>
<dbReference type="InterPro" id="IPR014942">
    <property type="entry name" value="AbiEii"/>
</dbReference>
<dbReference type="AlphaFoldDB" id="A0A4D4L9G0"/>
<comment type="caution">
    <text evidence="2">The sequence shown here is derived from an EMBL/GenBank/DDBJ whole genome shotgun (WGS) entry which is preliminary data.</text>
</comment>
<name>A0A4D4L9G0_STRVO</name>
<protein>
    <recommendedName>
        <fullName evidence="4">Nucleotidyl transferase AbiEii toxin, Type IV TA system</fullName>
    </recommendedName>
</protein>
<proteinExistence type="predicted"/>
<keyword evidence="3" id="KW-1185">Reference proteome</keyword>
<dbReference type="Proteomes" id="UP000301309">
    <property type="component" value="Unassembled WGS sequence"/>
</dbReference>
<accession>A0A4D4L9G0</accession>
<evidence type="ECO:0000313" key="2">
    <source>
        <dbReference type="EMBL" id="GDY55257.1"/>
    </source>
</evidence>